<evidence type="ECO:0000313" key="1">
    <source>
        <dbReference type="EMBL" id="KAG0411488.1"/>
    </source>
</evidence>
<reference evidence="1 2" key="1">
    <citation type="journal article" date="2020" name="Cell">
        <title>Large-Scale Comparative Analyses of Tick Genomes Elucidate Their Genetic Diversity and Vector Capacities.</title>
        <authorList>
            <consortium name="Tick Genome and Microbiome Consortium (TIGMIC)"/>
            <person name="Jia N."/>
            <person name="Wang J."/>
            <person name="Shi W."/>
            <person name="Du L."/>
            <person name="Sun Y."/>
            <person name="Zhan W."/>
            <person name="Jiang J.F."/>
            <person name="Wang Q."/>
            <person name="Zhang B."/>
            <person name="Ji P."/>
            <person name="Bell-Sakyi L."/>
            <person name="Cui X.M."/>
            <person name="Yuan T.T."/>
            <person name="Jiang B.G."/>
            <person name="Yang W.F."/>
            <person name="Lam T.T."/>
            <person name="Chang Q.C."/>
            <person name="Ding S.J."/>
            <person name="Wang X.J."/>
            <person name="Zhu J.G."/>
            <person name="Ruan X.D."/>
            <person name="Zhao L."/>
            <person name="Wei J.T."/>
            <person name="Ye R.Z."/>
            <person name="Que T.C."/>
            <person name="Du C.H."/>
            <person name="Zhou Y.H."/>
            <person name="Cheng J.X."/>
            <person name="Dai P.F."/>
            <person name="Guo W.B."/>
            <person name="Han X.H."/>
            <person name="Huang E.J."/>
            <person name="Li L.F."/>
            <person name="Wei W."/>
            <person name="Gao Y.C."/>
            <person name="Liu J.Z."/>
            <person name="Shao H.Z."/>
            <person name="Wang X."/>
            <person name="Wang C.C."/>
            <person name="Yang T.C."/>
            <person name="Huo Q.B."/>
            <person name="Li W."/>
            <person name="Chen H.Y."/>
            <person name="Chen S.E."/>
            <person name="Zhou L.G."/>
            <person name="Ni X.B."/>
            <person name="Tian J.H."/>
            <person name="Sheng Y."/>
            <person name="Liu T."/>
            <person name="Pan Y.S."/>
            <person name="Xia L.Y."/>
            <person name="Li J."/>
            <person name="Zhao F."/>
            <person name="Cao W.C."/>
        </authorList>
    </citation>
    <scope>NUCLEOTIDE SEQUENCE [LARGE SCALE GENOMIC DNA]</scope>
    <source>
        <strain evidence="1">Iper-2018</strain>
    </source>
</reference>
<organism evidence="1 2">
    <name type="scientific">Ixodes persulcatus</name>
    <name type="common">Taiga tick</name>
    <dbReference type="NCBI Taxonomy" id="34615"/>
    <lineage>
        <taxon>Eukaryota</taxon>
        <taxon>Metazoa</taxon>
        <taxon>Ecdysozoa</taxon>
        <taxon>Arthropoda</taxon>
        <taxon>Chelicerata</taxon>
        <taxon>Arachnida</taxon>
        <taxon>Acari</taxon>
        <taxon>Parasitiformes</taxon>
        <taxon>Ixodida</taxon>
        <taxon>Ixodoidea</taxon>
        <taxon>Ixodidae</taxon>
        <taxon>Ixodinae</taxon>
        <taxon>Ixodes</taxon>
    </lineage>
</organism>
<proteinExistence type="predicted"/>
<comment type="caution">
    <text evidence="1">The sequence shown here is derived from an EMBL/GenBank/DDBJ whole genome shotgun (WGS) entry which is preliminary data.</text>
</comment>
<dbReference type="EMBL" id="JABSTQ010011427">
    <property type="protein sequence ID" value="KAG0411488.1"/>
    <property type="molecule type" value="Genomic_DNA"/>
</dbReference>
<keyword evidence="2" id="KW-1185">Reference proteome</keyword>
<name>A0AC60NWE6_IXOPE</name>
<dbReference type="Proteomes" id="UP000805193">
    <property type="component" value="Unassembled WGS sequence"/>
</dbReference>
<sequence>MPLVELDSFLAMYRAHCCSLLDAVVAANFEAVRDLVLHFWTSISESTLAIVSLDVVLDVVTVWDSYLYGSCRSVLSNADHTHCILDDLNGLDLDDVATEAFCCLDDSRATFDIGVAELISLLKKHASVEDLTEWLDMAMDNAALDVCITSESEQSRSHVYKDFMLSWMLFFSAIMRHLTLSGSPSFGHIHLVRVMAEEYMLLAFETSVARDARLRRQEAVLSLALRPEELRIKMASAWAALSCSNRE</sequence>
<protein>
    <submittedName>
        <fullName evidence="1">Uncharacterized protein</fullName>
    </submittedName>
</protein>
<evidence type="ECO:0000313" key="2">
    <source>
        <dbReference type="Proteomes" id="UP000805193"/>
    </source>
</evidence>
<accession>A0AC60NWE6</accession>
<gene>
    <name evidence="1" type="ORF">HPB47_011375</name>
</gene>